<name>A0A803N346_CHEQI</name>
<evidence type="ECO:0000313" key="2">
    <source>
        <dbReference type="EnsemblPlants" id="AUR62039648-RA:cds"/>
    </source>
</evidence>
<sequence length="168" mass="18682">MLTIFEGVVEEIGVVAIVVADHHLIGGGKEVLEEVLAGGRREEADLEADLQRDEEVEADLLTDPEVIFVVDKSEYSRRYNNKQQTENVGSVDNPGKHGGSASVKSPHGHNDTKGERMQLDFDKHESRDLASQTCDDERNKAEFVDDAVRPVLQMPKNSIQMLINVLFL</sequence>
<reference evidence="2" key="1">
    <citation type="journal article" date="2017" name="Nature">
        <title>The genome of Chenopodium quinoa.</title>
        <authorList>
            <person name="Jarvis D.E."/>
            <person name="Ho Y.S."/>
            <person name="Lightfoot D.J."/>
            <person name="Schmoeckel S.M."/>
            <person name="Li B."/>
            <person name="Borm T.J.A."/>
            <person name="Ohyanagi H."/>
            <person name="Mineta K."/>
            <person name="Michell C.T."/>
            <person name="Saber N."/>
            <person name="Kharbatia N.M."/>
            <person name="Rupper R.R."/>
            <person name="Sharp A.R."/>
            <person name="Dally N."/>
            <person name="Boughton B.A."/>
            <person name="Woo Y.H."/>
            <person name="Gao G."/>
            <person name="Schijlen E.G.W.M."/>
            <person name="Guo X."/>
            <person name="Momin A.A."/>
            <person name="Negrao S."/>
            <person name="Al-Babili S."/>
            <person name="Gehring C."/>
            <person name="Roessner U."/>
            <person name="Jung C."/>
            <person name="Murphy K."/>
            <person name="Arold S.T."/>
            <person name="Gojobori T."/>
            <person name="van der Linden C.G."/>
            <person name="van Loo E.N."/>
            <person name="Jellen E.N."/>
            <person name="Maughan P.J."/>
            <person name="Tester M."/>
        </authorList>
    </citation>
    <scope>NUCLEOTIDE SEQUENCE [LARGE SCALE GENOMIC DNA]</scope>
    <source>
        <strain evidence="2">cv. PI 614886</strain>
    </source>
</reference>
<reference evidence="2" key="2">
    <citation type="submission" date="2021-03" db="UniProtKB">
        <authorList>
            <consortium name="EnsemblPlants"/>
        </authorList>
    </citation>
    <scope>IDENTIFICATION</scope>
</reference>
<keyword evidence="3" id="KW-1185">Reference proteome</keyword>
<evidence type="ECO:0000313" key="3">
    <source>
        <dbReference type="Proteomes" id="UP000596660"/>
    </source>
</evidence>
<dbReference type="Proteomes" id="UP000596660">
    <property type="component" value="Unplaced"/>
</dbReference>
<protein>
    <submittedName>
        <fullName evidence="2">Uncharacterized protein</fullName>
    </submittedName>
</protein>
<accession>A0A803N346</accession>
<dbReference type="Gramene" id="AUR62039648-RA">
    <property type="protein sequence ID" value="AUR62039648-RA:cds"/>
    <property type="gene ID" value="AUR62039648"/>
</dbReference>
<organism evidence="2 3">
    <name type="scientific">Chenopodium quinoa</name>
    <name type="common">Quinoa</name>
    <dbReference type="NCBI Taxonomy" id="63459"/>
    <lineage>
        <taxon>Eukaryota</taxon>
        <taxon>Viridiplantae</taxon>
        <taxon>Streptophyta</taxon>
        <taxon>Embryophyta</taxon>
        <taxon>Tracheophyta</taxon>
        <taxon>Spermatophyta</taxon>
        <taxon>Magnoliopsida</taxon>
        <taxon>eudicotyledons</taxon>
        <taxon>Gunneridae</taxon>
        <taxon>Pentapetalae</taxon>
        <taxon>Caryophyllales</taxon>
        <taxon>Chenopodiaceae</taxon>
        <taxon>Chenopodioideae</taxon>
        <taxon>Atripliceae</taxon>
        <taxon>Chenopodium</taxon>
    </lineage>
</organism>
<evidence type="ECO:0000256" key="1">
    <source>
        <dbReference type="SAM" id="MobiDB-lite"/>
    </source>
</evidence>
<dbReference type="AlphaFoldDB" id="A0A803N346"/>
<proteinExistence type="predicted"/>
<feature type="region of interest" description="Disordered" evidence="1">
    <location>
        <begin position="78"/>
        <end position="114"/>
    </location>
</feature>
<dbReference type="EnsemblPlants" id="AUR62039648-RA">
    <property type="protein sequence ID" value="AUR62039648-RA:cds"/>
    <property type="gene ID" value="AUR62039648"/>
</dbReference>
<feature type="compositionally biased region" description="Polar residues" evidence="1">
    <location>
        <begin position="81"/>
        <end position="90"/>
    </location>
</feature>